<feature type="compositionally biased region" description="Polar residues" evidence="1">
    <location>
        <begin position="43"/>
        <end position="57"/>
    </location>
</feature>
<dbReference type="Gene3D" id="2.60.40.790">
    <property type="match status" value="1"/>
</dbReference>
<dbReference type="CDD" id="cd00298">
    <property type="entry name" value="ACD_sHsps_p23-like"/>
    <property type="match status" value="1"/>
</dbReference>
<reference evidence="2 3" key="1">
    <citation type="submission" date="2018-06" db="EMBL/GenBank/DDBJ databases">
        <title>Whole genome sequencing of Candida tropicalis (genome annotated by CSBL at Korea University).</title>
        <authorList>
            <person name="Ahn J."/>
        </authorList>
    </citation>
    <scope>NUCLEOTIDE SEQUENCE [LARGE SCALE GENOMIC DNA]</scope>
    <source>
        <strain evidence="2 3">ATCC 20962</strain>
    </source>
</reference>
<gene>
    <name evidence="2" type="primary">HSP21_1</name>
    <name evidence="2" type="ORF">Cantr_04160</name>
</gene>
<evidence type="ECO:0000313" key="2">
    <source>
        <dbReference type="EMBL" id="RCK55339.1"/>
    </source>
</evidence>
<name>A0A367XPL3_9ASCO</name>
<evidence type="ECO:0000313" key="3">
    <source>
        <dbReference type="Proteomes" id="UP000253472"/>
    </source>
</evidence>
<dbReference type="Proteomes" id="UP000253472">
    <property type="component" value="Unassembled WGS sequence"/>
</dbReference>
<organism evidence="2 3">
    <name type="scientific">Candida viswanathii</name>
    <dbReference type="NCBI Taxonomy" id="5486"/>
    <lineage>
        <taxon>Eukaryota</taxon>
        <taxon>Fungi</taxon>
        <taxon>Dikarya</taxon>
        <taxon>Ascomycota</taxon>
        <taxon>Saccharomycotina</taxon>
        <taxon>Pichiomycetes</taxon>
        <taxon>Debaryomycetaceae</taxon>
        <taxon>Candida/Lodderomyces clade</taxon>
        <taxon>Candida</taxon>
    </lineage>
</organism>
<dbReference type="OrthoDB" id="1431247at2759"/>
<evidence type="ECO:0000256" key="1">
    <source>
        <dbReference type="SAM" id="MobiDB-lite"/>
    </source>
</evidence>
<dbReference type="AlphaFoldDB" id="A0A367XPL3"/>
<dbReference type="STRING" id="5486.A0A367XPL3"/>
<protein>
    <submittedName>
        <fullName evidence="2">Small heat shock protein 21</fullName>
    </submittedName>
</protein>
<comment type="caution">
    <text evidence="2">The sequence shown here is derived from an EMBL/GenBank/DDBJ whole genome shotgun (WGS) entry which is preliminary data.</text>
</comment>
<dbReference type="SUPFAM" id="SSF49764">
    <property type="entry name" value="HSP20-like chaperones"/>
    <property type="match status" value="1"/>
</dbReference>
<feature type="region of interest" description="Disordered" evidence="1">
    <location>
        <begin position="22"/>
        <end position="59"/>
    </location>
</feature>
<proteinExistence type="predicted"/>
<accession>A0A367XPL3</accession>
<feature type="region of interest" description="Disordered" evidence="1">
    <location>
        <begin position="183"/>
        <end position="205"/>
    </location>
</feature>
<dbReference type="InterPro" id="IPR008978">
    <property type="entry name" value="HSP20-like_chaperone"/>
</dbReference>
<sequence>MSWFHNVEHDFDDLFHRPRRYTNKVPPNYNPRRIAGSGYDRSTAPQQQRGNNNQQLSIYDPSGGSLVTTGDDFFDDFWKNFSLGKYYVGFDDNLKTEEKPDKYLVVYADDDLNEEDVSIDFNKQDNELIISISQEEEDDEGGHAAKSYYSTVKFDKPIDAADIQADITPKGIDLVLPKEHPDDEHIVHIPVGKGKGKTGANKSSK</sequence>
<keyword evidence="2" id="KW-0346">Stress response</keyword>
<keyword evidence="3" id="KW-1185">Reference proteome</keyword>
<dbReference type="EMBL" id="QLNQ01000030">
    <property type="protein sequence ID" value="RCK55339.1"/>
    <property type="molecule type" value="Genomic_DNA"/>
</dbReference>